<dbReference type="Gene3D" id="1.10.760.10">
    <property type="entry name" value="Cytochrome c-like domain"/>
    <property type="match status" value="1"/>
</dbReference>
<feature type="coiled-coil region" evidence="5">
    <location>
        <begin position="112"/>
        <end position="139"/>
    </location>
</feature>
<name>A0ABM8QFZ8_9BACT</name>
<organism evidence="9 10">
    <name type="scientific">Nitrospira defluvii</name>
    <dbReference type="NCBI Taxonomy" id="330214"/>
    <lineage>
        <taxon>Bacteria</taxon>
        <taxon>Pseudomonadati</taxon>
        <taxon>Nitrospirota</taxon>
        <taxon>Nitrospiria</taxon>
        <taxon>Nitrospirales</taxon>
        <taxon>Nitrospiraceae</taxon>
        <taxon>Nitrospira</taxon>
    </lineage>
</organism>
<evidence type="ECO:0000256" key="2">
    <source>
        <dbReference type="ARBA" id="ARBA00022723"/>
    </source>
</evidence>
<evidence type="ECO:0000256" key="3">
    <source>
        <dbReference type="ARBA" id="ARBA00023004"/>
    </source>
</evidence>
<evidence type="ECO:0000313" key="9">
    <source>
        <dbReference type="EMBL" id="CAE6694824.1"/>
    </source>
</evidence>
<evidence type="ECO:0000256" key="7">
    <source>
        <dbReference type="SAM" id="Phobius"/>
    </source>
</evidence>
<sequence>MGNIIKKLVVGVVVGGILFGATNALGFPFVFQALFFGYAMLGAVVFMILDFPTLKPFGGVKAVGALLVFYAILSVVYIAGASMWPQYDPEDEKGKIEKILKPKREHYEAGKVEVLMQRAKALDEKAKELTARLQALGAATAPADQKAGGESAPTATTAAASGDVAKLGEEQWQLQECYNCHKLNGEGGKKRGPELDNIGNLLSAAEIARKILDPKSYKAEGFEQEYEKGKMPDKYKDLMEPKDVDALATWLAGYKNASVNTPKPIKMK</sequence>
<keyword evidence="1 4" id="KW-0349">Heme</keyword>
<keyword evidence="7" id="KW-1133">Transmembrane helix</keyword>
<keyword evidence="7" id="KW-0812">Transmembrane</keyword>
<feature type="transmembrane region" description="Helical" evidence="7">
    <location>
        <begin position="34"/>
        <end position="51"/>
    </location>
</feature>
<dbReference type="InterPro" id="IPR009056">
    <property type="entry name" value="Cyt_c-like_dom"/>
</dbReference>
<accession>A0ABM8QFZ8</accession>
<keyword evidence="7" id="KW-0472">Membrane</keyword>
<keyword evidence="5" id="KW-0175">Coiled coil</keyword>
<proteinExistence type="predicted"/>
<keyword evidence="2 4" id="KW-0479">Metal-binding</keyword>
<dbReference type="InterPro" id="IPR036909">
    <property type="entry name" value="Cyt_c-like_dom_sf"/>
</dbReference>
<dbReference type="SUPFAM" id="SSF46626">
    <property type="entry name" value="Cytochrome c"/>
    <property type="match status" value="1"/>
</dbReference>
<evidence type="ECO:0000256" key="5">
    <source>
        <dbReference type="SAM" id="Coils"/>
    </source>
</evidence>
<keyword evidence="3 4" id="KW-0408">Iron</keyword>
<evidence type="ECO:0000256" key="6">
    <source>
        <dbReference type="SAM" id="MobiDB-lite"/>
    </source>
</evidence>
<feature type="transmembrane region" description="Helical" evidence="7">
    <location>
        <begin position="63"/>
        <end position="84"/>
    </location>
</feature>
<protein>
    <submittedName>
        <fullName evidence="9">Cytochrome c domain-containing protein</fullName>
    </submittedName>
</protein>
<dbReference type="EMBL" id="CAJNBJ010000001">
    <property type="protein sequence ID" value="CAE6694824.1"/>
    <property type="molecule type" value="Genomic_DNA"/>
</dbReference>
<evidence type="ECO:0000256" key="1">
    <source>
        <dbReference type="ARBA" id="ARBA00022617"/>
    </source>
</evidence>
<reference evidence="9 10" key="1">
    <citation type="submission" date="2021-02" db="EMBL/GenBank/DDBJ databases">
        <authorList>
            <person name="Han P."/>
        </authorList>
    </citation>
    <scope>NUCLEOTIDE SEQUENCE [LARGE SCALE GENOMIC DNA]</scope>
    <source>
        <strain evidence="9">Candidatus Nitrospira sp. ZN2</strain>
    </source>
</reference>
<evidence type="ECO:0000313" key="10">
    <source>
        <dbReference type="Proteomes" id="UP000675880"/>
    </source>
</evidence>
<comment type="caution">
    <text evidence="9">The sequence shown here is derived from an EMBL/GenBank/DDBJ whole genome shotgun (WGS) entry which is preliminary data.</text>
</comment>
<keyword evidence="10" id="KW-1185">Reference proteome</keyword>
<feature type="domain" description="Cytochrome c" evidence="8">
    <location>
        <begin position="163"/>
        <end position="255"/>
    </location>
</feature>
<gene>
    <name evidence="9" type="ORF">NSPZN2_10403</name>
</gene>
<evidence type="ECO:0000259" key="8">
    <source>
        <dbReference type="PROSITE" id="PS51007"/>
    </source>
</evidence>
<dbReference type="Proteomes" id="UP000675880">
    <property type="component" value="Unassembled WGS sequence"/>
</dbReference>
<feature type="region of interest" description="Disordered" evidence="6">
    <location>
        <begin position="140"/>
        <end position="162"/>
    </location>
</feature>
<evidence type="ECO:0000256" key="4">
    <source>
        <dbReference type="PROSITE-ProRule" id="PRU00433"/>
    </source>
</evidence>
<feature type="compositionally biased region" description="Low complexity" evidence="6">
    <location>
        <begin position="148"/>
        <end position="162"/>
    </location>
</feature>
<dbReference type="PROSITE" id="PS51007">
    <property type="entry name" value="CYTC"/>
    <property type="match status" value="1"/>
</dbReference>
<dbReference type="Pfam" id="PF00034">
    <property type="entry name" value="Cytochrom_C"/>
    <property type="match status" value="1"/>
</dbReference>